<dbReference type="Gene3D" id="4.10.60.10">
    <property type="entry name" value="Zinc finger, CCHC-type"/>
    <property type="match status" value="1"/>
</dbReference>
<name>A0A5S6RB84_ORYSJ</name>
<organism evidence="4 6">
    <name type="scientific">Oryza sativa subsp. japonica</name>
    <name type="common">Rice</name>
    <dbReference type="NCBI Taxonomy" id="39947"/>
    <lineage>
        <taxon>Eukaryota</taxon>
        <taxon>Viridiplantae</taxon>
        <taxon>Streptophyta</taxon>
        <taxon>Embryophyta</taxon>
        <taxon>Tracheophyta</taxon>
        <taxon>Spermatophyta</taxon>
        <taxon>Magnoliopsida</taxon>
        <taxon>Liliopsida</taxon>
        <taxon>Poales</taxon>
        <taxon>Poaceae</taxon>
        <taxon>BOP clade</taxon>
        <taxon>Oryzoideae</taxon>
        <taxon>Oryzeae</taxon>
        <taxon>Oryzinae</taxon>
        <taxon>Oryza</taxon>
        <taxon>Oryza sativa</taxon>
    </lineage>
</organism>
<reference evidence="6" key="6">
    <citation type="journal article" date="2008" name="Nucleic Acids Res.">
        <title>The rice annotation project database (RAP-DB): 2008 update.</title>
        <authorList>
            <consortium name="The rice annotation project (RAP)"/>
        </authorList>
    </citation>
    <scope>GENOME REANNOTATION</scope>
    <source>
        <strain evidence="6">cv. Nipponbare</strain>
    </source>
</reference>
<reference evidence="5 6" key="2">
    <citation type="journal article" date="2005" name="Nature">
        <title>The map-based sequence of the rice genome.</title>
        <authorList>
            <consortium name="International rice genome sequencing project (IRGSP)"/>
            <person name="Matsumoto T."/>
            <person name="Wu J."/>
            <person name="Kanamori H."/>
            <person name="Katayose Y."/>
            <person name="Fujisawa M."/>
            <person name="Namiki N."/>
            <person name="Mizuno H."/>
            <person name="Yamamoto K."/>
            <person name="Antonio B.A."/>
            <person name="Baba T."/>
            <person name="Sakata K."/>
            <person name="Nagamura Y."/>
            <person name="Aoki H."/>
            <person name="Arikawa K."/>
            <person name="Arita K."/>
            <person name="Bito T."/>
            <person name="Chiden Y."/>
            <person name="Fujitsuka N."/>
            <person name="Fukunaka R."/>
            <person name="Hamada M."/>
            <person name="Harada C."/>
            <person name="Hayashi A."/>
            <person name="Hijishita S."/>
            <person name="Honda M."/>
            <person name="Hosokawa S."/>
            <person name="Ichikawa Y."/>
            <person name="Idonuma A."/>
            <person name="Iijima M."/>
            <person name="Ikeda M."/>
            <person name="Ikeno M."/>
            <person name="Ito K."/>
            <person name="Ito S."/>
            <person name="Ito T."/>
            <person name="Ito Y."/>
            <person name="Ito Y."/>
            <person name="Iwabuchi A."/>
            <person name="Kamiya K."/>
            <person name="Karasawa W."/>
            <person name="Kurita K."/>
            <person name="Katagiri S."/>
            <person name="Kikuta A."/>
            <person name="Kobayashi H."/>
            <person name="Kobayashi N."/>
            <person name="Machita K."/>
            <person name="Maehara T."/>
            <person name="Masukawa M."/>
            <person name="Mizubayashi T."/>
            <person name="Mukai Y."/>
            <person name="Nagasaki H."/>
            <person name="Nagata Y."/>
            <person name="Naito S."/>
            <person name="Nakashima M."/>
            <person name="Nakama Y."/>
            <person name="Nakamichi Y."/>
            <person name="Nakamura M."/>
            <person name="Meguro A."/>
            <person name="Negishi M."/>
            <person name="Ohta I."/>
            <person name="Ohta T."/>
            <person name="Okamoto M."/>
            <person name="Ono N."/>
            <person name="Saji S."/>
            <person name="Sakaguchi M."/>
            <person name="Sakai K."/>
            <person name="Shibata M."/>
            <person name="Shimokawa T."/>
            <person name="Song J."/>
            <person name="Takazaki Y."/>
            <person name="Terasawa K."/>
            <person name="Tsugane M."/>
            <person name="Tsuji K."/>
            <person name="Ueda S."/>
            <person name="Waki K."/>
            <person name="Yamagata H."/>
            <person name="Yamamoto M."/>
            <person name="Yamamoto S."/>
            <person name="Yamane H."/>
            <person name="Yoshiki S."/>
            <person name="Yoshihara R."/>
            <person name="Yukawa K."/>
            <person name="Zhong H."/>
            <person name="Yano M."/>
            <person name="Yuan Q."/>
            <person name="Ouyang S."/>
            <person name="Liu J."/>
            <person name="Jones K.M."/>
            <person name="Gansberger K."/>
            <person name="Moffat K."/>
            <person name="Hill J."/>
            <person name="Bera J."/>
            <person name="Fadrosh D."/>
            <person name="Jin S."/>
            <person name="Johri S."/>
            <person name="Kim M."/>
            <person name="Overton L."/>
            <person name="Reardon M."/>
            <person name="Tsitrin T."/>
            <person name="Vuong H."/>
            <person name="Weaver B."/>
            <person name="Ciecko A."/>
            <person name="Tallon L."/>
            <person name="Jackson J."/>
            <person name="Pai G."/>
            <person name="Aken S.V."/>
            <person name="Utterback T."/>
            <person name="Reidmuller S."/>
            <person name="Feldblyum T."/>
            <person name="Hsiao J."/>
            <person name="Zismann V."/>
            <person name="Iobst S."/>
            <person name="de Vazeille A.R."/>
            <person name="Buell C.R."/>
            <person name="Ying K."/>
            <person name="Li Y."/>
            <person name="Lu T."/>
            <person name="Huang Y."/>
            <person name="Zhao Q."/>
            <person name="Feng Q."/>
            <person name="Zhang L."/>
            <person name="Zhu J."/>
            <person name="Weng Q."/>
            <person name="Mu J."/>
            <person name="Lu Y."/>
            <person name="Fan D."/>
            <person name="Liu Y."/>
            <person name="Guan J."/>
            <person name="Zhang Y."/>
            <person name="Yu S."/>
            <person name="Liu X."/>
            <person name="Zhang Y."/>
            <person name="Hong G."/>
            <person name="Han B."/>
            <person name="Choisne N."/>
            <person name="Demange N."/>
            <person name="Orjeda G."/>
            <person name="Samain S."/>
            <person name="Cattolico L."/>
            <person name="Pelletier E."/>
            <person name="Couloux A."/>
            <person name="Segurens B."/>
            <person name="Wincker P."/>
            <person name="D'Hont A."/>
            <person name="Scarpelli C."/>
            <person name="Weissenbach J."/>
            <person name="Salanoubat M."/>
            <person name="Quetier F."/>
            <person name="Yu Y."/>
            <person name="Kim H.R."/>
            <person name="Rambo T."/>
            <person name="Currie J."/>
            <person name="Collura K."/>
            <person name="Luo M."/>
            <person name="Yang T."/>
            <person name="Ammiraju J.S.S."/>
            <person name="Engler F."/>
            <person name="Soderlund C."/>
            <person name="Wing R.A."/>
            <person name="Palmer L.E."/>
            <person name="de la Bastide M."/>
            <person name="Spiegel L."/>
            <person name="Nascimento L."/>
            <person name="Zutavern T."/>
            <person name="O'Shaughnessy A."/>
            <person name="Dike S."/>
            <person name="Dedhia N."/>
            <person name="Preston R."/>
            <person name="Balija V."/>
            <person name="McCombie W.R."/>
            <person name="Chow T."/>
            <person name="Chen H."/>
            <person name="Chung M."/>
            <person name="Chen C."/>
            <person name="Shaw J."/>
            <person name="Wu H."/>
            <person name="Hsiao K."/>
            <person name="Chao Y."/>
            <person name="Chu M."/>
            <person name="Cheng C."/>
            <person name="Hour A."/>
            <person name="Lee P."/>
            <person name="Lin S."/>
            <person name="Lin Y."/>
            <person name="Liou J."/>
            <person name="Liu S."/>
            <person name="Hsing Y."/>
            <person name="Raghuvanshi S."/>
            <person name="Mohanty A."/>
            <person name="Bharti A.K."/>
            <person name="Gaur A."/>
            <person name="Gupta V."/>
            <person name="Kumar D."/>
            <person name="Ravi V."/>
            <person name="Vij S."/>
            <person name="Kapur A."/>
            <person name="Khurana P."/>
            <person name="Khurana P."/>
            <person name="Khurana J.P."/>
            <person name="Tyagi A.K."/>
            <person name="Gaikwad K."/>
            <person name="Singh A."/>
            <person name="Dalal V."/>
            <person name="Srivastava S."/>
            <person name="Dixit A."/>
            <person name="Pal A.K."/>
            <person name="Ghazi I.A."/>
            <person name="Yadav M."/>
            <person name="Pandit A."/>
            <person name="Bhargava A."/>
            <person name="Sureshbabu K."/>
            <person name="Batra K."/>
            <person name="Sharma T.R."/>
            <person name="Mohapatra T."/>
            <person name="Singh N.K."/>
            <person name="Messing J."/>
            <person name="Nelson A.B."/>
            <person name="Fuks G."/>
            <person name="Kavchok S."/>
            <person name="Keizer G."/>
            <person name="Linton E."/>
            <person name="Llaca V."/>
            <person name="Song R."/>
            <person name="Tanyolac B."/>
            <person name="Young S."/>
            <person name="Ho-Il K."/>
            <person name="Hahn J.H."/>
            <person name="Sangsakoo G."/>
            <person name="Vanavichit A."/>
            <person name="de Mattos Luiz.A.T."/>
            <person name="Zimmer P.D."/>
            <person name="Malone G."/>
            <person name="Dellagostin O."/>
            <person name="de Oliveira A.C."/>
            <person name="Bevan M."/>
            <person name="Bancroft I."/>
            <person name="Minx P."/>
            <person name="Cordum H."/>
            <person name="Wilson R."/>
            <person name="Cheng Z."/>
            <person name="Jin W."/>
            <person name="Jiang J."/>
            <person name="Leong S.A."/>
            <person name="Iwama H."/>
            <person name="Gojobori T."/>
            <person name="Itoh T."/>
            <person name="Niimura Y."/>
            <person name="Fujii Y."/>
            <person name="Habara T."/>
            <person name="Sakai H."/>
            <person name="Sato Y."/>
            <person name="Wilson G."/>
            <person name="Kumar K."/>
            <person name="McCouch S."/>
            <person name="Juretic N."/>
            <person name="Hoen D."/>
            <person name="Wright S."/>
            <person name="Bruskiewich R."/>
            <person name="Bureau T."/>
            <person name="Miyao A."/>
            <person name="Hirochika H."/>
            <person name="Nishikawa T."/>
            <person name="Kadowaki K."/>
            <person name="Sugiura M."/>
            <person name="Burr B."/>
            <person name="Sasaki T."/>
        </authorList>
    </citation>
    <scope>NUCLEOTIDE SEQUENCE [LARGE SCALE GENOMIC DNA]</scope>
    <source>
        <strain evidence="6">cv. Nipponbare</strain>
    </source>
</reference>
<dbReference type="EMBL" id="AP008216">
    <property type="protein sequence ID" value="BAH94867.1"/>
    <property type="molecule type" value="Genomic_DNA"/>
</dbReference>
<reference evidence="5" key="7">
    <citation type="submission" date="2009-08" db="EMBL/GenBank/DDBJ databases">
        <title>Oryza sativa nipponbare(GA3) genomic DNA, chromosome 10.</title>
        <authorList>
            <consortium name="IRGSP(International Rice Genome Sequencing Project)"/>
        </authorList>
    </citation>
    <scope>NUCLEOTIDE SEQUENCE</scope>
</reference>
<dbReference type="SUPFAM" id="SSF57756">
    <property type="entry name" value="Retrovirus zinc finger-like domains"/>
    <property type="match status" value="1"/>
</dbReference>
<keyword evidence="1" id="KW-0479">Metal-binding</keyword>
<evidence type="ECO:0000313" key="6">
    <source>
        <dbReference type="Proteomes" id="UP000000763"/>
    </source>
</evidence>
<protein>
    <submittedName>
        <fullName evidence="5">Os10g0399500 protein</fullName>
    </submittedName>
    <submittedName>
        <fullName evidence="4">Retroelement</fullName>
    </submittedName>
</protein>
<keyword evidence="1" id="KW-0863">Zinc-finger</keyword>
<dbReference type="KEGG" id="dosa:Os10g0399500"/>
<dbReference type="GO" id="GO:0008270">
    <property type="term" value="F:zinc ion binding"/>
    <property type="evidence" value="ECO:0007669"/>
    <property type="project" value="UniProtKB-KW"/>
</dbReference>
<evidence type="ECO:0000313" key="5">
    <source>
        <dbReference type="EMBL" id="BAH94867.1"/>
    </source>
</evidence>
<feature type="domain" description="CCHC-type" evidence="3">
    <location>
        <begin position="274"/>
        <end position="290"/>
    </location>
</feature>
<dbReference type="PANTHER" id="PTHR35317:SF38">
    <property type="entry name" value="RNA-DIRECTED DNA POLYMERASE"/>
    <property type="match status" value="1"/>
</dbReference>
<reference evidence="4" key="1">
    <citation type="submission" date="2001-08" db="EMBL/GenBank/DDBJ databases">
        <title>Genomic Sequence For Oryza sativa, Nipponbare Strain, Chromosome X, Clone OSJNBa0050N08, Complete Sequence.</title>
        <authorList>
            <person name="Spiegel L.A."/>
            <person name="Huang E.N."/>
            <person name="Rodriguez M.A."/>
            <person name="de la Bastide M."/>
            <person name="Preston R.R."/>
            <person name="Nascimento L.U."/>
            <person name="King L."/>
            <person name="Kirchoff K.A."/>
            <person name="Vil M.D."/>
            <person name="Baker J.P."/>
            <person name="Miller B."/>
            <person name="Toth K."/>
            <person name="Shah R.S."/>
            <person name="Bal H."/>
            <person name="O'Shaughnessy A."/>
            <person name="Dedhia N.N."/>
            <person name="McCombie W.R."/>
        </authorList>
    </citation>
    <scope>NUCLEOTIDE SEQUENCE</scope>
</reference>
<keyword evidence="1" id="KW-0862">Zinc</keyword>
<accession>A0A5S6RB84</accession>
<dbReference type="EMBL" id="AC021891">
    <property type="protein sequence ID" value="AAK50408.1"/>
    <property type="molecule type" value="Genomic_DNA"/>
</dbReference>
<dbReference type="Proteomes" id="UP000000763">
    <property type="component" value="Chromosome 10"/>
</dbReference>
<evidence type="ECO:0000259" key="3">
    <source>
        <dbReference type="PROSITE" id="PS50158"/>
    </source>
</evidence>
<evidence type="ECO:0000256" key="1">
    <source>
        <dbReference type="PROSITE-ProRule" id="PRU00047"/>
    </source>
</evidence>
<feature type="region of interest" description="Disordered" evidence="2">
    <location>
        <begin position="1"/>
        <end position="23"/>
    </location>
</feature>
<evidence type="ECO:0000313" key="4">
    <source>
        <dbReference type="EMBL" id="AAK50408.1"/>
    </source>
</evidence>
<sequence>MTKIGDSSPPKIGEGSSSGAAERVMANSSVVELPLLTRTNYHEWSLVMQVSLEALEQWDAVEAVSKDRGKDRRALATIIRAVPREMKAGLAVKKSAKEAWDVVKKMHAGDDRVKATSVQRLMKQFENMAFRDGENVGDFAMRINGLVASLRELGEEMEDSRVVKKVLRVVPKRLKQVAVAIEMLADIDTMEIEELVGRLQVAEDADAEDQAASSAEHAGQLLLTEEQWEARRRQRRGKEHAHGGVGEKGGGHDDDDDDGSSTSSGRGKKRYRGKCFDCGVRGHMARDCPKKKKERALLVDVDDEPTLL</sequence>
<evidence type="ECO:0000256" key="2">
    <source>
        <dbReference type="SAM" id="MobiDB-lite"/>
    </source>
</evidence>
<dbReference type="SMART" id="SM00343">
    <property type="entry name" value="ZnF_C2HC"/>
    <property type="match status" value="1"/>
</dbReference>
<reference evidence="5" key="4">
    <citation type="journal article" date="2007" name="Genome Res.">
        <title>Curated Genome Annotation of Oryza sativa ssp. japonica and Comparative Genome Analysis with Arabidopsis thaliana.</title>
        <authorList>
            <consortium name="The Rice Annotation Project (RAP)"/>
            <person name="Itoh T."/>
            <person name="Tanaka T."/>
            <person name="Barrero R.A."/>
            <person name="Yamasaki C."/>
            <person name="Fujii Y."/>
            <person name="Hilton P.B."/>
            <person name="Antonio B.A."/>
            <person name="Aono H."/>
            <person name="Apweiler R."/>
            <person name="Bruskiewich R."/>
            <person name="Bureau T."/>
            <person name="Burr F."/>
            <person name="Costa de Oliveira A."/>
            <person name="Fuks G."/>
            <person name="Habara T."/>
            <person name="Haberer G."/>
            <person name="Han B."/>
            <person name="Harada E."/>
            <person name="Hiraki A.T."/>
            <person name="Hirochika H."/>
            <person name="Hoen D."/>
            <person name="Hokari H."/>
            <person name="Hosokawa S."/>
            <person name="Hsing Y."/>
            <person name="Ikawa H."/>
            <person name="Ikeo K."/>
            <person name="Imanishi T."/>
            <person name="Ito Y."/>
            <person name="Jaiswal P."/>
            <person name="Kanno M."/>
            <person name="Kawahara Y."/>
            <person name="Kawamura T."/>
            <person name="Kawashima H."/>
            <person name="Khurana J.P."/>
            <person name="Kikuchi S."/>
            <person name="Komatsu S."/>
            <person name="Koyanagi K.O."/>
            <person name="Kubooka H."/>
            <person name="Lieberherr D."/>
            <person name="Lin Y.C."/>
            <person name="Lonsdale D."/>
            <person name="Matsumoto T."/>
            <person name="Matsuya A."/>
            <person name="McCombie W.R."/>
            <person name="Messing J."/>
            <person name="Miyao A."/>
            <person name="Mulder N."/>
            <person name="Nagamura Y."/>
            <person name="Nam J."/>
            <person name="Namiki N."/>
            <person name="Numa H."/>
            <person name="Nurimoto S."/>
            <person name="O'donovan C."/>
            <person name="Ohyanagi H."/>
            <person name="Okido T."/>
            <person name="Oota S."/>
            <person name="Osato N."/>
            <person name="Palmer L.E."/>
            <person name="Quetier F."/>
            <person name="Raghuvanshi S."/>
            <person name="Saichi N."/>
            <person name="Sakai H."/>
            <person name="Sakai Y."/>
            <person name="Sakata K."/>
            <person name="Sakurai T."/>
            <person name="Sato F."/>
            <person name="Sato Y."/>
            <person name="Schoof H."/>
            <person name="Seki M."/>
            <person name="Shibata M."/>
            <person name="Shimizu Y."/>
            <person name="Shinozaki K."/>
            <person name="Shinso Y."/>
            <person name="Singh N.K."/>
            <person name="Smith-White B."/>
            <person name="Takeda J."/>
            <person name="Tanino M."/>
            <person name="Tatusova T."/>
            <person name="Thongjuea S."/>
            <person name="Todokoro F."/>
            <person name="Tsugane M."/>
            <person name="Tyagi A.K."/>
            <person name="Vanavichit A."/>
            <person name="Wang A."/>
            <person name="Wing R.A."/>
            <person name="Yamaguchi K."/>
            <person name="Yamamoto M."/>
            <person name="Yamamoto N."/>
            <person name="Yu Y."/>
            <person name="Zhang H."/>
            <person name="Zhao Q."/>
            <person name="Higo K."/>
            <person name="Burr B."/>
            <person name="Gojobori T."/>
            <person name="Sasaki T."/>
        </authorList>
    </citation>
    <scope>NUCLEOTIDE SEQUENCE</scope>
</reference>
<dbReference type="AlphaFoldDB" id="A0A5S6RB84"/>
<reference evidence="5" key="8">
    <citation type="submission" date="2009-08" db="EMBL/GenBank/DDBJ databases">
        <title>The Second Rice Annotation Project Meeting (RAP2).</title>
        <authorList>
            <consortium name="The Rice Annotation Project (RAP)"/>
        </authorList>
    </citation>
    <scope>NUCLEOTIDE SEQUENCE</scope>
</reference>
<dbReference type="InterPro" id="IPR036875">
    <property type="entry name" value="Znf_CCHC_sf"/>
</dbReference>
<dbReference type="InterPro" id="IPR001878">
    <property type="entry name" value="Znf_CCHC"/>
</dbReference>
<proteinExistence type="predicted"/>
<dbReference type="GO" id="GO:0003676">
    <property type="term" value="F:nucleic acid binding"/>
    <property type="evidence" value="ECO:0007669"/>
    <property type="project" value="InterPro"/>
</dbReference>
<gene>
    <name evidence="5" type="ordered locus">Os10g0399500</name>
    <name evidence="4" type="ORF">OSJNBa0050N08.9</name>
</gene>
<dbReference type="PROSITE" id="PS50158">
    <property type="entry name" value="ZF_CCHC"/>
    <property type="match status" value="1"/>
</dbReference>
<reference evidence="5" key="3">
    <citation type="journal article" date="2006" name="Nucleic Acids Res.">
        <title>The Rice Annotation Project Database (RAP-DB): hub for Oryza sativa ssp. japonica genome information.</title>
        <authorList>
            <person name="Ohyanagi H."/>
            <person name="Tanaka T."/>
            <person name="Sakai H."/>
            <person name="Shigemoto Y."/>
            <person name="Yamaguchi K."/>
            <person name="Habara T."/>
            <person name="Fujii Y."/>
            <person name="Antonio B.A."/>
            <person name="Nagamura Y."/>
            <person name="Imanishi T."/>
            <person name="Ikeo K."/>
            <person name="Itoh T."/>
            <person name="Gojobori T."/>
            <person name="Sasaki T."/>
        </authorList>
    </citation>
    <scope>NUCLEOTIDE SEQUENCE</scope>
</reference>
<dbReference type="Pfam" id="PF14223">
    <property type="entry name" value="Retrotran_gag_2"/>
    <property type="match status" value="1"/>
</dbReference>
<dbReference type="Pfam" id="PF00098">
    <property type="entry name" value="zf-CCHC"/>
    <property type="match status" value="1"/>
</dbReference>
<feature type="region of interest" description="Disordered" evidence="2">
    <location>
        <begin position="230"/>
        <end position="274"/>
    </location>
</feature>
<reference evidence="5" key="5">
    <citation type="journal article" date="2008" name="Nucleic Acids Res.">
        <title>The Rice Annotation Project Database (RAP-DB): 2008 update.</title>
        <authorList>
            <consortium name="The Rice Annotation Project (RAP)"/>
            <person name="Tanaka T."/>
            <person name="Antonio B.A."/>
            <person name="Kikuchi S."/>
            <person name="Matsumoto T."/>
            <person name="Nagamura Y."/>
            <person name="Numa H."/>
            <person name="Sakai H."/>
            <person name="Wu J."/>
            <person name="Itoh T."/>
            <person name="Sasaki T."/>
            <person name="Aono R."/>
            <person name="Fujii Y."/>
            <person name="Habara T."/>
            <person name="Harada E."/>
            <person name="Kanno M."/>
            <person name="Kawahara Y."/>
            <person name="Kawashima H."/>
            <person name="Kubooka H."/>
            <person name="Matsuya A."/>
            <person name="Nakaoka H."/>
            <person name="Saichi N."/>
            <person name="Sanbonmatsu R."/>
            <person name="Sato Y."/>
            <person name="Shinso Y."/>
            <person name="Suzuki M."/>
            <person name="Takeda J."/>
            <person name="Tanino M."/>
            <person name="Todokoro F."/>
            <person name="Yamaguchi K."/>
            <person name="Yamamoto N."/>
            <person name="Yamasaki C."/>
            <person name="Imanishi T."/>
            <person name="Okido T."/>
            <person name="Tada M."/>
            <person name="Ikeo K."/>
            <person name="Tateno Y."/>
            <person name="Gojobori T."/>
            <person name="Lin Y.C."/>
            <person name="Wei F.J."/>
            <person name="Hsing Y.I."/>
            <person name="Zhao Q."/>
            <person name="Han B."/>
            <person name="Kramer M.R."/>
            <person name="McCombie R.W."/>
            <person name="Lonsdale D."/>
            <person name="O'Donovan C.C."/>
            <person name="Whitfield E.J."/>
            <person name="Apweiler R."/>
            <person name="Koyanagi K.O."/>
            <person name="Khurana J.P."/>
            <person name="Raghuvanshi S."/>
            <person name="Singh N.K."/>
            <person name="Tyagi A.K."/>
            <person name="Haberer G."/>
            <person name="Fujisawa M."/>
            <person name="Hosokawa S."/>
            <person name="Ito Y."/>
            <person name="Ikawa H."/>
            <person name="Shibata M."/>
            <person name="Yamamoto M."/>
            <person name="Bruskiewich R.M."/>
            <person name="Hoen D.R."/>
            <person name="Bureau TE."/>
            <person name="Namiki N."/>
            <person name="Ohyanagi H."/>
            <person name="Sakai Y."/>
            <person name="Nobushima S."/>
            <person name="Sakata K."/>
            <person name="Barrero R.A."/>
            <person name="Sato Y."/>
            <person name="Souvorov A."/>
            <person name="Smith-White B."/>
            <person name="Tatusova T."/>
            <person name="An S."/>
            <person name="An G."/>
            <person name="OOta S."/>
            <person name="Fuks G."/>
            <person name="Messing J."/>
            <person name="Christie K.R."/>
            <person name="Lieberherr D."/>
            <person name="Kim H."/>
            <person name="Zuccolo A."/>
            <person name="Wing R.A."/>
            <person name="Nobuta K."/>
            <person name="Green P.J."/>
            <person name="Lu C."/>
            <person name="Meyers BC."/>
            <person name="Chaparro C."/>
            <person name="Piegu B."/>
            <person name="Panaud O."/>
            <person name="Echeverria M."/>
        </authorList>
    </citation>
    <scope>NUCLEOTIDE SEQUENCE</scope>
</reference>
<dbReference type="PANTHER" id="PTHR35317">
    <property type="entry name" value="OS04G0629600 PROTEIN"/>
    <property type="match status" value="1"/>
</dbReference>